<reference evidence="17 18" key="1">
    <citation type="journal article" date="2015" name="Genome Announc.">
        <title>Draft Genome of the Euendolithic (true boring) Cyanobacterium Mastigocoleus testarum strain BC008.</title>
        <authorList>
            <person name="Guida B.S."/>
            <person name="Garcia-Pichel F."/>
        </authorList>
    </citation>
    <scope>NUCLEOTIDE SEQUENCE [LARGE SCALE GENOMIC DNA]</scope>
    <source>
        <strain evidence="17 18">BC008</strain>
    </source>
</reference>
<evidence type="ECO:0000313" key="18">
    <source>
        <dbReference type="Proteomes" id="UP000053372"/>
    </source>
</evidence>
<dbReference type="EMBL" id="LMTZ01000151">
    <property type="protein sequence ID" value="KST62755.1"/>
    <property type="molecule type" value="Genomic_DNA"/>
</dbReference>
<dbReference type="InterPro" id="IPR054765">
    <property type="entry name" value="SLBB_dom"/>
</dbReference>
<keyword evidence="12" id="KW-0564">Palmitate</keyword>
<evidence type="ECO:0000256" key="7">
    <source>
        <dbReference type="ARBA" id="ARBA00022729"/>
    </source>
</evidence>
<dbReference type="PANTHER" id="PTHR33619:SF3">
    <property type="entry name" value="POLYSACCHARIDE EXPORT PROTEIN GFCE-RELATED"/>
    <property type="match status" value="1"/>
</dbReference>
<dbReference type="OrthoDB" id="197007at2"/>
<dbReference type="Pfam" id="PF22461">
    <property type="entry name" value="SLBB_2"/>
    <property type="match status" value="1"/>
</dbReference>
<dbReference type="RefSeq" id="WP_027840808.1">
    <property type="nucleotide sequence ID" value="NZ_LMTZ01000151.1"/>
</dbReference>
<dbReference type="Gene3D" id="3.10.560.10">
    <property type="entry name" value="Outer membrane lipoprotein wza domain like"/>
    <property type="match status" value="2"/>
</dbReference>
<keyword evidence="9" id="KW-0406">Ion transport</keyword>
<comment type="similarity">
    <text evidence="2">Belongs to the BexD/CtrA/VexA family.</text>
</comment>
<dbReference type="Proteomes" id="UP000053372">
    <property type="component" value="Unassembled WGS sequence"/>
</dbReference>
<evidence type="ECO:0000256" key="3">
    <source>
        <dbReference type="ARBA" id="ARBA00022448"/>
    </source>
</evidence>
<evidence type="ECO:0000256" key="5">
    <source>
        <dbReference type="ARBA" id="ARBA00022597"/>
    </source>
</evidence>
<name>A0A0V7ZE50_9CYAN</name>
<evidence type="ECO:0000313" key="17">
    <source>
        <dbReference type="EMBL" id="KST62755.1"/>
    </source>
</evidence>
<dbReference type="GO" id="GO:0015159">
    <property type="term" value="F:polysaccharide transmembrane transporter activity"/>
    <property type="evidence" value="ECO:0007669"/>
    <property type="project" value="InterPro"/>
</dbReference>
<dbReference type="InterPro" id="IPR003715">
    <property type="entry name" value="Poly_export_N"/>
</dbReference>
<keyword evidence="7" id="KW-0732">Signal</keyword>
<dbReference type="GO" id="GO:0046930">
    <property type="term" value="C:pore complex"/>
    <property type="evidence" value="ECO:0007669"/>
    <property type="project" value="UniProtKB-KW"/>
</dbReference>
<evidence type="ECO:0000256" key="1">
    <source>
        <dbReference type="ARBA" id="ARBA00004571"/>
    </source>
</evidence>
<evidence type="ECO:0000256" key="9">
    <source>
        <dbReference type="ARBA" id="ARBA00023065"/>
    </source>
</evidence>
<keyword evidence="11" id="KW-0472">Membrane</keyword>
<dbReference type="Pfam" id="PF02563">
    <property type="entry name" value="Poly_export"/>
    <property type="match status" value="2"/>
</dbReference>
<keyword evidence="10" id="KW-0626">Porin</keyword>
<feature type="domain" description="Polysaccharide export protein N-terminal" evidence="15">
    <location>
        <begin position="94"/>
        <end position="168"/>
    </location>
</feature>
<proteinExistence type="inferred from homology"/>
<evidence type="ECO:0000256" key="6">
    <source>
        <dbReference type="ARBA" id="ARBA00022692"/>
    </source>
</evidence>
<evidence type="ECO:0000259" key="15">
    <source>
        <dbReference type="Pfam" id="PF02563"/>
    </source>
</evidence>
<dbReference type="PANTHER" id="PTHR33619">
    <property type="entry name" value="POLYSACCHARIDE EXPORT PROTEIN GFCE-RELATED"/>
    <property type="match status" value="1"/>
</dbReference>
<keyword evidence="13" id="KW-0998">Cell outer membrane</keyword>
<evidence type="ECO:0000256" key="11">
    <source>
        <dbReference type="ARBA" id="ARBA00023136"/>
    </source>
</evidence>
<organism evidence="17 18">
    <name type="scientific">Mastigocoleus testarum BC008</name>
    <dbReference type="NCBI Taxonomy" id="371196"/>
    <lineage>
        <taxon>Bacteria</taxon>
        <taxon>Bacillati</taxon>
        <taxon>Cyanobacteriota</taxon>
        <taxon>Cyanophyceae</taxon>
        <taxon>Nostocales</taxon>
        <taxon>Hapalosiphonaceae</taxon>
        <taxon>Mastigocoleus</taxon>
    </lineage>
</organism>
<dbReference type="GO" id="GO:0006811">
    <property type="term" value="P:monoatomic ion transport"/>
    <property type="evidence" value="ECO:0007669"/>
    <property type="project" value="UniProtKB-KW"/>
</dbReference>
<evidence type="ECO:0000256" key="4">
    <source>
        <dbReference type="ARBA" id="ARBA00022452"/>
    </source>
</evidence>
<evidence type="ECO:0000256" key="10">
    <source>
        <dbReference type="ARBA" id="ARBA00023114"/>
    </source>
</evidence>
<evidence type="ECO:0000256" key="13">
    <source>
        <dbReference type="ARBA" id="ARBA00023237"/>
    </source>
</evidence>
<keyword evidence="3" id="KW-0813">Transport</keyword>
<evidence type="ECO:0000259" key="16">
    <source>
        <dbReference type="Pfam" id="PF22461"/>
    </source>
</evidence>
<dbReference type="GO" id="GO:0009279">
    <property type="term" value="C:cell outer membrane"/>
    <property type="evidence" value="ECO:0007669"/>
    <property type="project" value="UniProtKB-SubCell"/>
</dbReference>
<dbReference type="Gene3D" id="3.30.1950.10">
    <property type="entry name" value="wza like domain"/>
    <property type="match status" value="2"/>
</dbReference>
<evidence type="ECO:0000256" key="8">
    <source>
        <dbReference type="ARBA" id="ARBA00023047"/>
    </source>
</evidence>
<protein>
    <submittedName>
        <fullName evidence="17">Sugar ABC transporter substrate-binding protein</fullName>
    </submittedName>
</protein>
<keyword evidence="8" id="KW-0625">Polysaccharide transport</keyword>
<feature type="domain" description="Polysaccharide export protein N-terminal" evidence="15">
    <location>
        <begin position="178"/>
        <end position="226"/>
    </location>
</feature>
<evidence type="ECO:0000256" key="2">
    <source>
        <dbReference type="ARBA" id="ARBA00009450"/>
    </source>
</evidence>
<comment type="subcellular location">
    <subcellularLocation>
        <location evidence="1">Cell outer membrane</location>
        <topology evidence="1">Multi-pass membrane protein</topology>
    </subcellularLocation>
</comment>
<keyword evidence="14" id="KW-0449">Lipoprotein</keyword>
<keyword evidence="6" id="KW-0812">Transmembrane</keyword>
<keyword evidence="5" id="KW-0762">Sugar transport</keyword>
<feature type="domain" description="SLBB" evidence="16">
    <location>
        <begin position="234"/>
        <end position="315"/>
    </location>
</feature>
<dbReference type="GO" id="GO:0015288">
    <property type="term" value="F:porin activity"/>
    <property type="evidence" value="ECO:0007669"/>
    <property type="project" value="UniProtKB-KW"/>
</dbReference>
<evidence type="ECO:0000256" key="12">
    <source>
        <dbReference type="ARBA" id="ARBA00023139"/>
    </source>
</evidence>
<gene>
    <name evidence="17" type="ORF">BC008_38700</name>
</gene>
<keyword evidence="18" id="KW-1185">Reference proteome</keyword>
<dbReference type="InterPro" id="IPR049712">
    <property type="entry name" value="Poly_export"/>
</dbReference>
<sequence>MFVVTRFHVNAFRVLSLISIHITGVLLPTSVLPVAAQNPPLPEVIPQIPPSQVPPPTPPLNAESFPPALKNTIPPEFSRYILGPGDAINVLVNQKPGDYRLDEGDTISVVVQRFPDLNFQASINSEGNVTAPLLGKIFLKGLTLQQAQNNIRAGFNRYVVNPAVTLSLFAKRQDPNFQAIVDAEGNITIPRLGTVSVQGLSLPEAEEKIRLGLSRIFVDPLITVALVGERPVQIAIAGEISRPGIYPISPITARVTDALQIAGGSTMKADLRKIQVRRRRLDGSILTTDVDLYAPLQNGASLPSLRLQDGDTIFVPPREIGTDDTYDRRLVARSSLAVPQIKVRVLNYAGGGIATQTLPNGSTFIDVLTGINPENANLRQIALVRFDPERGKAITQRLDAKKALAGDRSQNVPLQDNDVIVVGRNLITRITNTLSLITRPFFDVQNFIRFFDSFGGGF</sequence>
<accession>A0A0V7ZE50</accession>
<keyword evidence="4" id="KW-1134">Transmembrane beta strand</keyword>
<dbReference type="AlphaFoldDB" id="A0A0V7ZE50"/>
<evidence type="ECO:0000256" key="14">
    <source>
        <dbReference type="ARBA" id="ARBA00023288"/>
    </source>
</evidence>
<comment type="caution">
    <text evidence="17">The sequence shown here is derived from an EMBL/GenBank/DDBJ whole genome shotgun (WGS) entry which is preliminary data.</text>
</comment>